<dbReference type="Pfam" id="PF25967">
    <property type="entry name" value="RND-MFP_C"/>
    <property type="match status" value="1"/>
</dbReference>
<dbReference type="GO" id="GO:0005886">
    <property type="term" value="C:plasma membrane"/>
    <property type="evidence" value="ECO:0007669"/>
    <property type="project" value="UniProtKB-SubCell"/>
</dbReference>
<feature type="region of interest" description="Disordered" evidence="11">
    <location>
        <begin position="364"/>
        <end position="396"/>
    </location>
</feature>
<keyword evidence="10" id="KW-0449">Lipoprotein</keyword>
<dbReference type="OrthoDB" id="9800613at2"/>
<evidence type="ECO:0000256" key="10">
    <source>
        <dbReference type="ARBA" id="ARBA00023288"/>
    </source>
</evidence>
<evidence type="ECO:0000313" key="17">
    <source>
        <dbReference type="EMBL" id="SDS92360.1"/>
    </source>
</evidence>
<dbReference type="Gene3D" id="2.40.420.20">
    <property type="match status" value="1"/>
</dbReference>
<keyword evidence="9" id="KW-0564">Palmitate</keyword>
<dbReference type="Pfam" id="PF25917">
    <property type="entry name" value="BSH_RND"/>
    <property type="match status" value="1"/>
</dbReference>
<protein>
    <submittedName>
        <fullName evidence="17">Membrane fusion protein, multidrug efflux system</fullName>
    </submittedName>
</protein>
<dbReference type="InterPro" id="IPR058625">
    <property type="entry name" value="MdtA-like_BSH"/>
</dbReference>
<feature type="compositionally biased region" description="Polar residues" evidence="11">
    <location>
        <begin position="365"/>
        <end position="376"/>
    </location>
</feature>
<dbReference type="AlphaFoldDB" id="A0A1H1W6L4"/>
<feature type="domain" description="Multidrug resistance protein MdtA-like alpha-helical hairpin" evidence="13">
    <location>
        <begin position="101"/>
        <end position="162"/>
    </location>
</feature>
<dbReference type="Gene3D" id="2.40.50.100">
    <property type="match status" value="1"/>
</dbReference>
<dbReference type="EMBL" id="LT629763">
    <property type="protein sequence ID" value="SDS92360.1"/>
    <property type="molecule type" value="Genomic_DNA"/>
</dbReference>
<gene>
    <name evidence="17" type="ORF">SAMN05216271_3107</name>
</gene>
<keyword evidence="7" id="KW-0175">Coiled coil</keyword>
<dbReference type="SUPFAM" id="SSF111369">
    <property type="entry name" value="HlyD-like secretion proteins"/>
    <property type="match status" value="1"/>
</dbReference>
<evidence type="ECO:0000256" key="11">
    <source>
        <dbReference type="SAM" id="MobiDB-lite"/>
    </source>
</evidence>
<dbReference type="InterPro" id="IPR058626">
    <property type="entry name" value="MdtA-like_b-barrel"/>
</dbReference>
<dbReference type="Gene3D" id="2.40.30.170">
    <property type="match status" value="1"/>
</dbReference>
<dbReference type="InterPro" id="IPR006143">
    <property type="entry name" value="RND_pump_MFP"/>
</dbReference>
<dbReference type="NCBIfam" id="TIGR01730">
    <property type="entry name" value="RND_mfp"/>
    <property type="match status" value="1"/>
</dbReference>
<dbReference type="GO" id="GO:0022857">
    <property type="term" value="F:transmembrane transporter activity"/>
    <property type="evidence" value="ECO:0007669"/>
    <property type="project" value="InterPro"/>
</dbReference>
<dbReference type="Gene3D" id="1.10.287.470">
    <property type="entry name" value="Helix hairpin bin"/>
    <property type="match status" value="1"/>
</dbReference>
<dbReference type="RefSeq" id="WP_092287753.1">
    <property type="nucleotide sequence ID" value="NZ_LT629763.1"/>
</dbReference>
<dbReference type="GO" id="GO:0009636">
    <property type="term" value="P:response to toxic substance"/>
    <property type="evidence" value="ECO:0007669"/>
    <property type="project" value="UniProtKB-ARBA"/>
</dbReference>
<organism evidence="17 18">
    <name type="scientific">Halopseudomonas sabulinigri</name>
    <dbReference type="NCBI Taxonomy" id="472181"/>
    <lineage>
        <taxon>Bacteria</taxon>
        <taxon>Pseudomonadati</taxon>
        <taxon>Pseudomonadota</taxon>
        <taxon>Gammaproteobacteria</taxon>
        <taxon>Pseudomonadales</taxon>
        <taxon>Pseudomonadaceae</taxon>
        <taxon>Halopseudomonas</taxon>
    </lineage>
</organism>
<keyword evidence="6 12" id="KW-0732">Signal</keyword>
<evidence type="ECO:0000256" key="9">
    <source>
        <dbReference type="ARBA" id="ARBA00023139"/>
    </source>
</evidence>
<comment type="subcellular location">
    <subcellularLocation>
        <location evidence="1">Cell inner membrane</location>
        <topology evidence="1">Lipid-anchor</topology>
    </subcellularLocation>
</comment>
<comment type="similarity">
    <text evidence="2">Belongs to the membrane fusion protein (MFP) (TC 8.A.1) family.</text>
</comment>
<keyword evidence="5" id="KW-0997">Cell inner membrane</keyword>
<evidence type="ECO:0000256" key="5">
    <source>
        <dbReference type="ARBA" id="ARBA00022519"/>
    </source>
</evidence>
<evidence type="ECO:0000256" key="4">
    <source>
        <dbReference type="ARBA" id="ARBA00022475"/>
    </source>
</evidence>
<dbReference type="STRING" id="472181.SAMN05216271_3107"/>
<dbReference type="PROSITE" id="PS51257">
    <property type="entry name" value="PROKAR_LIPOPROTEIN"/>
    <property type="match status" value="1"/>
</dbReference>
<proteinExistence type="inferred from homology"/>
<name>A0A1H1W6L4_9GAMM</name>
<feature type="compositionally biased region" description="Low complexity" evidence="11">
    <location>
        <begin position="380"/>
        <end position="396"/>
    </location>
</feature>
<dbReference type="InterPro" id="IPR058627">
    <property type="entry name" value="MdtA-like_C"/>
</dbReference>
<evidence type="ECO:0000259" key="16">
    <source>
        <dbReference type="Pfam" id="PF25967"/>
    </source>
</evidence>
<dbReference type="Pfam" id="PF25876">
    <property type="entry name" value="HH_MFP_RND"/>
    <property type="match status" value="1"/>
</dbReference>
<dbReference type="FunFam" id="2.40.30.170:FF:000001">
    <property type="entry name" value="Multidrug resistance efflux transporter MdtE"/>
    <property type="match status" value="1"/>
</dbReference>
<dbReference type="InterPro" id="IPR058624">
    <property type="entry name" value="MdtA-like_HH"/>
</dbReference>
<dbReference type="PANTHER" id="PTHR30158:SF3">
    <property type="entry name" value="MULTIDRUG EFFLUX PUMP SUBUNIT ACRA-RELATED"/>
    <property type="match status" value="1"/>
</dbReference>
<keyword evidence="4" id="KW-1003">Cell membrane</keyword>
<evidence type="ECO:0000259" key="14">
    <source>
        <dbReference type="Pfam" id="PF25917"/>
    </source>
</evidence>
<keyword evidence="3" id="KW-0813">Transport</keyword>
<sequence>MPIKPAHAALIPLLAATLLISACQDQNQEQGAAEAQQGSPKVGVVTLQAEHFLLTTELPGRTTAYRIAEVRPQVNGIIEKRLFEEGAEVKEGQQLYQIDDDVYQATLKSAEASSLASRSLAERYGILVKERAVSQQEFDEARSTSLQAQAALDQARINVRYTKVLAPISGRIGRSAVSEGALVSNGQTQELATIQQLDPIYVDVTQPARDMLNLRRDLEAGRLERSGDNAAKVTLKLEDGSVYPLEGKLEFSEVSVDSGTGSVTLRAVFPNPDELLLPGMFVHAQLVAGAKSDAILAPQQGITRTPRGTATAMVVNAENKVEVREVEAERTVGNRWLINSGLNDGDRLITEGLQFVQPGVEVQVSPASNVSGNAPEQSGADAPAAKDQANAADQEG</sequence>
<evidence type="ECO:0000256" key="1">
    <source>
        <dbReference type="ARBA" id="ARBA00004519"/>
    </source>
</evidence>
<feature type="domain" description="Multidrug resistance protein MdtA-like beta-barrel" evidence="15">
    <location>
        <begin position="199"/>
        <end position="287"/>
    </location>
</feature>
<evidence type="ECO:0000256" key="8">
    <source>
        <dbReference type="ARBA" id="ARBA00023136"/>
    </source>
</evidence>
<feature type="chain" id="PRO_5009264088" evidence="12">
    <location>
        <begin position="23"/>
        <end position="396"/>
    </location>
</feature>
<dbReference type="GO" id="GO:0046677">
    <property type="term" value="P:response to antibiotic"/>
    <property type="evidence" value="ECO:0007669"/>
    <property type="project" value="TreeGrafter"/>
</dbReference>
<dbReference type="Pfam" id="PF25944">
    <property type="entry name" value="Beta-barrel_RND"/>
    <property type="match status" value="1"/>
</dbReference>
<feature type="domain" description="Multidrug resistance protein MdtA-like barrel-sandwich hybrid" evidence="14">
    <location>
        <begin position="66"/>
        <end position="195"/>
    </location>
</feature>
<evidence type="ECO:0000256" key="7">
    <source>
        <dbReference type="ARBA" id="ARBA00023054"/>
    </source>
</evidence>
<dbReference type="PANTHER" id="PTHR30158">
    <property type="entry name" value="ACRA/E-RELATED COMPONENT OF DRUG EFFLUX TRANSPORTER"/>
    <property type="match status" value="1"/>
</dbReference>
<dbReference type="FunFam" id="2.40.420.20:FF:000001">
    <property type="entry name" value="Efflux RND transporter periplasmic adaptor subunit"/>
    <property type="match status" value="1"/>
</dbReference>
<evidence type="ECO:0000256" key="12">
    <source>
        <dbReference type="SAM" id="SignalP"/>
    </source>
</evidence>
<accession>A0A1H1W6L4</accession>
<reference evidence="18" key="1">
    <citation type="submission" date="2016-10" db="EMBL/GenBank/DDBJ databases">
        <authorList>
            <person name="Varghese N."/>
            <person name="Submissions S."/>
        </authorList>
    </citation>
    <scope>NUCLEOTIDE SEQUENCE [LARGE SCALE GENOMIC DNA]</scope>
    <source>
        <strain evidence="18">JCM 14963</strain>
    </source>
</reference>
<evidence type="ECO:0000256" key="6">
    <source>
        <dbReference type="ARBA" id="ARBA00022729"/>
    </source>
</evidence>
<dbReference type="GO" id="GO:0042908">
    <property type="term" value="P:xenobiotic transport"/>
    <property type="evidence" value="ECO:0007669"/>
    <property type="project" value="UniProtKB-ARBA"/>
</dbReference>
<evidence type="ECO:0000259" key="13">
    <source>
        <dbReference type="Pfam" id="PF25876"/>
    </source>
</evidence>
<evidence type="ECO:0000313" key="18">
    <source>
        <dbReference type="Proteomes" id="UP000243413"/>
    </source>
</evidence>
<dbReference type="Proteomes" id="UP000243413">
    <property type="component" value="Chromosome I"/>
</dbReference>
<feature type="domain" description="Multidrug resistance protein MdtA-like C-terminal permuted SH3" evidence="16">
    <location>
        <begin position="293"/>
        <end position="354"/>
    </location>
</feature>
<keyword evidence="8" id="KW-0472">Membrane</keyword>
<evidence type="ECO:0000256" key="3">
    <source>
        <dbReference type="ARBA" id="ARBA00022448"/>
    </source>
</evidence>
<evidence type="ECO:0000259" key="15">
    <source>
        <dbReference type="Pfam" id="PF25944"/>
    </source>
</evidence>
<evidence type="ECO:0000256" key="2">
    <source>
        <dbReference type="ARBA" id="ARBA00009477"/>
    </source>
</evidence>
<feature type="signal peptide" evidence="12">
    <location>
        <begin position="1"/>
        <end position="22"/>
    </location>
</feature>